<organism evidence="3 4">
    <name type="scientific">Lophium mytilinum</name>
    <dbReference type="NCBI Taxonomy" id="390894"/>
    <lineage>
        <taxon>Eukaryota</taxon>
        <taxon>Fungi</taxon>
        <taxon>Dikarya</taxon>
        <taxon>Ascomycota</taxon>
        <taxon>Pezizomycotina</taxon>
        <taxon>Dothideomycetes</taxon>
        <taxon>Pleosporomycetidae</taxon>
        <taxon>Mytilinidiales</taxon>
        <taxon>Mytilinidiaceae</taxon>
        <taxon>Lophium</taxon>
    </lineage>
</organism>
<sequence length="227" mass="24172">MSYQSPTSSPSQYQTYPDPTYQPRPYPHRPAFKVITPPDDTKDEPPPYPGPRPILSPQLPSRPYILVIPGVEVKRRKFLLALTAFLSILLIFVTGVMVGVLRLSNSPTPAPTPTTTMPLTPNITVTETVIAISTTLVHDPPPSIDPGSGSGLASSKNLGSGPAPTTLITQYTGSWVTSVVLQTVTAPVPLQTLTSLIVVTETPSPTLLLSLTPVEPMTAPLWATSTA</sequence>
<reference evidence="3" key="1">
    <citation type="journal article" date="2020" name="Stud. Mycol.">
        <title>101 Dothideomycetes genomes: a test case for predicting lifestyles and emergence of pathogens.</title>
        <authorList>
            <person name="Haridas S."/>
            <person name="Albert R."/>
            <person name="Binder M."/>
            <person name="Bloem J."/>
            <person name="Labutti K."/>
            <person name="Salamov A."/>
            <person name="Andreopoulos B."/>
            <person name="Baker S."/>
            <person name="Barry K."/>
            <person name="Bills G."/>
            <person name="Bluhm B."/>
            <person name="Cannon C."/>
            <person name="Castanera R."/>
            <person name="Culley D."/>
            <person name="Daum C."/>
            <person name="Ezra D."/>
            <person name="Gonzalez J."/>
            <person name="Henrissat B."/>
            <person name="Kuo A."/>
            <person name="Liang C."/>
            <person name="Lipzen A."/>
            <person name="Lutzoni F."/>
            <person name="Magnuson J."/>
            <person name="Mondo S."/>
            <person name="Nolan M."/>
            <person name="Ohm R."/>
            <person name="Pangilinan J."/>
            <person name="Park H.-J."/>
            <person name="Ramirez L."/>
            <person name="Alfaro M."/>
            <person name="Sun H."/>
            <person name="Tritt A."/>
            <person name="Yoshinaga Y."/>
            <person name="Zwiers L.-H."/>
            <person name="Turgeon B."/>
            <person name="Goodwin S."/>
            <person name="Spatafora J."/>
            <person name="Crous P."/>
            <person name="Grigoriev I."/>
        </authorList>
    </citation>
    <scope>NUCLEOTIDE SEQUENCE</scope>
    <source>
        <strain evidence="3">CBS 269.34</strain>
    </source>
</reference>
<feature type="transmembrane region" description="Helical" evidence="2">
    <location>
        <begin position="78"/>
        <end position="101"/>
    </location>
</feature>
<evidence type="ECO:0000256" key="1">
    <source>
        <dbReference type="SAM" id="MobiDB-lite"/>
    </source>
</evidence>
<evidence type="ECO:0000313" key="4">
    <source>
        <dbReference type="Proteomes" id="UP000799750"/>
    </source>
</evidence>
<keyword evidence="4" id="KW-1185">Reference proteome</keyword>
<accession>A0A6A6R187</accession>
<feature type="compositionally biased region" description="Low complexity" evidence="1">
    <location>
        <begin position="1"/>
        <end position="17"/>
    </location>
</feature>
<keyword evidence="2" id="KW-0812">Transmembrane</keyword>
<proteinExistence type="predicted"/>
<dbReference type="AlphaFoldDB" id="A0A6A6R187"/>
<evidence type="ECO:0000256" key="2">
    <source>
        <dbReference type="SAM" id="Phobius"/>
    </source>
</evidence>
<protein>
    <submittedName>
        <fullName evidence="3">Uncharacterized protein</fullName>
    </submittedName>
</protein>
<dbReference type="Proteomes" id="UP000799750">
    <property type="component" value="Unassembled WGS sequence"/>
</dbReference>
<dbReference type="OrthoDB" id="10624619at2759"/>
<feature type="region of interest" description="Disordered" evidence="1">
    <location>
        <begin position="1"/>
        <end position="56"/>
    </location>
</feature>
<evidence type="ECO:0000313" key="3">
    <source>
        <dbReference type="EMBL" id="KAF2498461.1"/>
    </source>
</evidence>
<keyword evidence="2" id="KW-1133">Transmembrane helix</keyword>
<gene>
    <name evidence="3" type="ORF">BU16DRAFT_294995</name>
</gene>
<keyword evidence="2" id="KW-0472">Membrane</keyword>
<dbReference type="EMBL" id="MU004185">
    <property type="protein sequence ID" value="KAF2498461.1"/>
    <property type="molecule type" value="Genomic_DNA"/>
</dbReference>
<name>A0A6A6R187_9PEZI</name>